<accession>A0A810Q7T3</accession>
<gene>
    <name evidence="1" type="ORF">MM59RIKEN_13530</name>
</gene>
<keyword evidence="2" id="KW-1185">Reference proteome</keyword>
<evidence type="ECO:0000313" key="2">
    <source>
        <dbReference type="Proteomes" id="UP000679848"/>
    </source>
</evidence>
<dbReference type="Proteomes" id="UP000679848">
    <property type="component" value="Chromosome"/>
</dbReference>
<name>A0A810Q7T3_9FIRM</name>
<proteinExistence type="predicted"/>
<organism evidence="1 2">
    <name type="scientific">Pusillibacter faecalis</name>
    <dbReference type="NCBI Taxonomy" id="2714358"/>
    <lineage>
        <taxon>Bacteria</taxon>
        <taxon>Bacillati</taxon>
        <taxon>Bacillota</taxon>
        <taxon>Clostridia</taxon>
        <taxon>Eubacteriales</taxon>
        <taxon>Oscillospiraceae</taxon>
        <taxon>Pusillibacter</taxon>
    </lineage>
</organism>
<dbReference type="EMBL" id="AP023420">
    <property type="protein sequence ID" value="BCK84034.1"/>
    <property type="molecule type" value="Genomic_DNA"/>
</dbReference>
<protein>
    <submittedName>
        <fullName evidence="1">Uncharacterized protein</fullName>
    </submittedName>
</protein>
<sequence length="77" mass="8250">MPGCSFFKIAFDKTEPLTYGSPQFANVQSLALPFCAACAELKHPLGRSGEEARERSCQALLSGQAAQADPFSLKTGR</sequence>
<evidence type="ECO:0000313" key="1">
    <source>
        <dbReference type="EMBL" id="BCK84034.1"/>
    </source>
</evidence>
<dbReference type="AlphaFoldDB" id="A0A810Q7T3"/>
<dbReference type="KEGG" id="pfaa:MM59RIKEN_13530"/>
<reference evidence="1" key="1">
    <citation type="submission" date="2020-09" db="EMBL/GenBank/DDBJ databases">
        <title>New species isolated from human feces.</title>
        <authorList>
            <person name="Kitahara M."/>
            <person name="Shigeno Y."/>
            <person name="Shime M."/>
            <person name="Matsumoto Y."/>
            <person name="Nakamura S."/>
            <person name="Motooka D."/>
            <person name="Fukuoka S."/>
            <person name="Nishikawa H."/>
            <person name="Benno Y."/>
        </authorList>
    </citation>
    <scope>NUCLEOTIDE SEQUENCE</scope>
    <source>
        <strain evidence="1">MM59</strain>
    </source>
</reference>